<dbReference type="SUPFAM" id="SSF51735">
    <property type="entry name" value="NAD(P)-binding Rossmann-fold domains"/>
    <property type="match status" value="1"/>
</dbReference>
<dbReference type="InterPro" id="IPR036291">
    <property type="entry name" value="NAD(P)-bd_dom_sf"/>
</dbReference>
<dbReference type="PROSITE" id="PS00061">
    <property type="entry name" value="ADH_SHORT"/>
    <property type="match status" value="1"/>
</dbReference>
<dbReference type="Pfam" id="PF13561">
    <property type="entry name" value="adh_short_C2"/>
    <property type="match status" value="1"/>
</dbReference>
<evidence type="ECO:0000256" key="1">
    <source>
        <dbReference type="ARBA" id="ARBA00006484"/>
    </source>
</evidence>
<dbReference type="Gene3D" id="3.40.50.720">
    <property type="entry name" value="NAD(P)-binding Rossmann-like Domain"/>
    <property type="match status" value="1"/>
</dbReference>
<dbReference type="PANTHER" id="PTHR24321:SF15">
    <property type="entry name" value="OXIDOREDUCTASE UCPA"/>
    <property type="match status" value="1"/>
</dbReference>
<protein>
    <submittedName>
        <fullName evidence="3">SDR family oxidoreductase</fullName>
    </submittedName>
</protein>
<name>A0A5M7C1B3_SACHI</name>
<dbReference type="InterPro" id="IPR002347">
    <property type="entry name" value="SDR_fam"/>
</dbReference>
<keyword evidence="4" id="KW-1185">Reference proteome</keyword>
<comment type="similarity">
    <text evidence="1">Belongs to the short-chain dehydrogenases/reductases (SDR) family.</text>
</comment>
<organism evidence="3 4">
    <name type="scientific">Saccharopolyspora hirsuta</name>
    <dbReference type="NCBI Taxonomy" id="1837"/>
    <lineage>
        <taxon>Bacteria</taxon>
        <taxon>Bacillati</taxon>
        <taxon>Actinomycetota</taxon>
        <taxon>Actinomycetes</taxon>
        <taxon>Pseudonocardiales</taxon>
        <taxon>Pseudonocardiaceae</taxon>
        <taxon>Saccharopolyspora</taxon>
    </lineage>
</organism>
<accession>A0A5M7C1B3</accession>
<sequence length="264" mass="26694">MGNRLAGKVALVFGAGSSGAGMSNGKAAALTFAREGAGVAAIDINPEEAERTASAIRDEGGVAVAIQADVTSEEQVVAAVVDAERQLGTPSVLHNNVGLARTGDLADLDLATWQDVFSVNVTGAFLTCKHVLPRMVGAGRGAVVNVSSIAAIRDTGYPYPSYSAAKAAVNQLTVALALRHAADGIRVNAVVPGLIDTPLVTQQVISGAADARAALDERDAASPTGRVGTPWDVASAALFLASDESAYVNGVCLPVDGGLSMRCA</sequence>
<proteinExistence type="inferred from homology"/>
<dbReference type="PRINTS" id="PR00080">
    <property type="entry name" value="SDRFAMILY"/>
</dbReference>
<dbReference type="InterPro" id="IPR020904">
    <property type="entry name" value="Sc_DH/Rdtase_CS"/>
</dbReference>
<dbReference type="RefSeq" id="WP_150066416.1">
    <property type="nucleotide sequence ID" value="NZ_JBEPDJ010000002.1"/>
</dbReference>
<evidence type="ECO:0000313" key="3">
    <source>
        <dbReference type="EMBL" id="KAA5835220.1"/>
    </source>
</evidence>
<dbReference type="AlphaFoldDB" id="A0A5M7C1B3"/>
<dbReference type="OrthoDB" id="7064009at2"/>
<comment type="caution">
    <text evidence="3">The sequence shown here is derived from an EMBL/GenBank/DDBJ whole genome shotgun (WGS) entry which is preliminary data.</text>
</comment>
<dbReference type="GO" id="GO:0016491">
    <property type="term" value="F:oxidoreductase activity"/>
    <property type="evidence" value="ECO:0007669"/>
    <property type="project" value="UniProtKB-KW"/>
</dbReference>
<reference evidence="3 4" key="1">
    <citation type="submission" date="2019-09" db="EMBL/GenBank/DDBJ databases">
        <title>Draft genome sequence of the thermophilic Saccharopolyspora hirsuta VKM Ac-666T.</title>
        <authorList>
            <person name="Lobastova T.G."/>
            <person name="Fokina V."/>
            <person name="Bragin E.Y."/>
            <person name="Shtratnikova V.Y."/>
            <person name="Starodumova I.P."/>
            <person name="Tarlachkov S.V."/>
            <person name="Donova M.V."/>
        </authorList>
    </citation>
    <scope>NUCLEOTIDE SEQUENCE [LARGE SCALE GENOMIC DNA]</scope>
    <source>
        <strain evidence="3 4">VKM Ac-666</strain>
    </source>
</reference>
<dbReference type="FunFam" id="3.40.50.720:FF:000084">
    <property type="entry name" value="Short-chain dehydrogenase reductase"/>
    <property type="match status" value="1"/>
</dbReference>
<dbReference type="Proteomes" id="UP000323946">
    <property type="component" value="Unassembled WGS sequence"/>
</dbReference>
<evidence type="ECO:0000256" key="2">
    <source>
        <dbReference type="ARBA" id="ARBA00023002"/>
    </source>
</evidence>
<evidence type="ECO:0000313" key="4">
    <source>
        <dbReference type="Proteomes" id="UP000323946"/>
    </source>
</evidence>
<dbReference type="SMR" id="A0A5M7C1B3"/>
<dbReference type="PANTHER" id="PTHR24321">
    <property type="entry name" value="DEHYDROGENASES, SHORT CHAIN"/>
    <property type="match status" value="1"/>
</dbReference>
<keyword evidence="2" id="KW-0560">Oxidoreductase</keyword>
<dbReference type="CDD" id="cd05233">
    <property type="entry name" value="SDR_c"/>
    <property type="match status" value="1"/>
</dbReference>
<dbReference type="PRINTS" id="PR00081">
    <property type="entry name" value="GDHRDH"/>
</dbReference>
<dbReference type="EMBL" id="VWPH01000004">
    <property type="protein sequence ID" value="KAA5835220.1"/>
    <property type="molecule type" value="Genomic_DNA"/>
</dbReference>
<gene>
    <name evidence="3" type="ORF">F1721_10570</name>
</gene>